<evidence type="ECO:0000313" key="2">
    <source>
        <dbReference type="EMBL" id="EKU45015.1"/>
    </source>
</evidence>
<dbReference type="eggNOG" id="ENOG5032RUD">
    <property type="taxonomic scope" value="Bacteria"/>
</dbReference>
<dbReference type="Pfam" id="PF11070">
    <property type="entry name" value="DUF2871"/>
    <property type="match status" value="1"/>
</dbReference>
<dbReference type="AlphaFoldDB" id="K9AU79"/>
<feature type="transmembrane region" description="Helical" evidence="1">
    <location>
        <begin position="74"/>
        <end position="93"/>
    </location>
</feature>
<gene>
    <name evidence="2" type="ORF">C273_11859</name>
</gene>
<evidence type="ECO:0000313" key="3">
    <source>
        <dbReference type="Proteomes" id="UP000009885"/>
    </source>
</evidence>
<accession>K9AU79</accession>
<feature type="transmembrane region" description="Helical" evidence="1">
    <location>
        <begin position="5"/>
        <end position="22"/>
    </location>
</feature>
<keyword evidence="1" id="KW-0812">Transmembrane</keyword>
<dbReference type="EMBL" id="AMSQ01000055">
    <property type="protein sequence ID" value="EKU45015.1"/>
    <property type="molecule type" value="Genomic_DNA"/>
</dbReference>
<protein>
    <recommendedName>
        <fullName evidence="4">DUF2871 domain-containing protein</fullName>
    </recommendedName>
</protein>
<sequence length="140" mass="16015">MKRILYAFFTYTMLGLFSGFFYREFTVAHHFTGDSQLSIVHTHLLTLGMFMFLMLIPIEHLFKLSSYTLFNWFYYIYNIGVLTTIAMQFANGINTVLGNEKNPALSGISGLGHIALTGAFIVLFFLLRQAIIKNPRNKAK</sequence>
<dbReference type="InterPro" id="IPR021299">
    <property type="entry name" value="DUF2871"/>
</dbReference>
<dbReference type="OrthoDB" id="1644899at2"/>
<keyword evidence="3" id="KW-1185">Reference proteome</keyword>
<evidence type="ECO:0000256" key="1">
    <source>
        <dbReference type="SAM" id="Phobius"/>
    </source>
</evidence>
<dbReference type="Proteomes" id="UP000009885">
    <property type="component" value="Unassembled WGS sequence"/>
</dbReference>
<keyword evidence="1" id="KW-0472">Membrane</keyword>
<dbReference type="STRING" id="1229783.C273_11859"/>
<name>K9AU79_9STAP</name>
<comment type="caution">
    <text evidence="2">The sequence shown here is derived from an EMBL/GenBank/DDBJ whole genome shotgun (WGS) entry which is preliminary data.</text>
</comment>
<evidence type="ECO:0008006" key="4">
    <source>
        <dbReference type="Google" id="ProtNLM"/>
    </source>
</evidence>
<keyword evidence="1" id="KW-1133">Transmembrane helix</keyword>
<proteinExistence type="predicted"/>
<feature type="transmembrane region" description="Helical" evidence="1">
    <location>
        <begin position="105"/>
        <end position="127"/>
    </location>
</feature>
<organism evidence="2 3">
    <name type="scientific">Staphylococcus massiliensis S46</name>
    <dbReference type="NCBI Taxonomy" id="1229783"/>
    <lineage>
        <taxon>Bacteria</taxon>
        <taxon>Bacillati</taxon>
        <taxon>Bacillota</taxon>
        <taxon>Bacilli</taxon>
        <taxon>Bacillales</taxon>
        <taxon>Staphylococcaceae</taxon>
        <taxon>Staphylococcus</taxon>
    </lineage>
</organism>
<dbReference type="PATRIC" id="fig|1229783.3.peg.2334"/>
<dbReference type="RefSeq" id="WP_009385799.1">
    <property type="nucleotide sequence ID" value="NZ_AMSQ01000055.1"/>
</dbReference>
<reference evidence="2 3" key="1">
    <citation type="journal article" date="2013" name="Genome Announc.">
        <title>Genome Sequence of Staphylococcus massiliensis Strain S46, Isolated from the Surface of Healthy Human Skin.</title>
        <authorList>
            <person name="Srivastav R."/>
            <person name="Singh A."/>
            <person name="Jangir P.K."/>
            <person name="Kumari C."/>
            <person name="Muduli S."/>
            <person name="Sharma R."/>
        </authorList>
    </citation>
    <scope>NUCLEOTIDE SEQUENCE [LARGE SCALE GENOMIC DNA]</scope>
    <source>
        <strain evidence="2 3">S46</strain>
    </source>
</reference>
<feature type="transmembrane region" description="Helical" evidence="1">
    <location>
        <begin position="42"/>
        <end position="62"/>
    </location>
</feature>